<name>A0A0A7PAZ1_9SPHN</name>
<sequence length="320" mass="32959">MAETEDSGVMSLTVTLLSAYFANNTVPSAELPALVEGTRRALLGDAPVATTVGAPGSEEVALEKPVAAPAAEEIVPETPAAAPDHKPKVSIDESLASPDHILSLIDGKPYKALKRHLSAHGLTPAEYRGRYGLPADYPIVARGYSAARREVALKLGLGGKRKNSPSAVAEEMPSPQVTDTPEPVVAETPPAKAASTRRPRTKTVDVKPKPAAKKPKRKAAPALVAADAPASPVSETPNPAVAETPPAEHAPEGPSPKALDAKSKSVAVKPKRKVTKGVAAKASVARANAAPKPKRIRAKKTDAEAAPSAEPAPENTLAAS</sequence>
<dbReference type="InterPro" id="IPR008807">
    <property type="entry name" value="ROS_MUCR"/>
</dbReference>
<dbReference type="GO" id="GO:0003677">
    <property type="term" value="F:DNA binding"/>
    <property type="evidence" value="ECO:0007669"/>
    <property type="project" value="InterPro"/>
</dbReference>
<evidence type="ECO:0000313" key="4">
    <source>
        <dbReference type="Proteomes" id="UP000030907"/>
    </source>
</evidence>
<dbReference type="GO" id="GO:0006355">
    <property type="term" value="P:regulation of DNA-templated transcription"/>
    <property type="evidence" value="ECO:0007669"/>
    <property type="project" value="InterPro"/>
</dbReference>
<keyword evidence="4" id="KW-1185">Reference proteome</keyword>
<dbReference type="RefSeq" id="WP_052207719.1">
    <property type="nucleotide sequence ID" value="NZ_CP009122.1"/>
</dbReference>
<reference evidence="3 4" key="1">
    <citation type="journal article" date="2015" name="Int. J. Syst. Evol. Microbiol.">
        <title>Description of Sphingopyxis fribergensis sp. nov. - a soil bacterium with the ability to degrade styrene and phenylacetic acid.</title>
        <authorList>
            <person name="Oelschlagel M."/>
            <person name="Ruckert C."/>
            <person name="Kalinowski J."/>
            <person name="Schmidt G."/>
            <person name="Schlomann M."/>
            <person name="Tischler D."/>
        </authorList>
    </citation>
    <scope>NUCLEOTIDE SEQUENCE [LARGE SCALE GENOMIC DNA]</scope>
    <source>
        <strain evidence="3 4">Kp5.2</strain>
    </source>
</reference>
<evidence type="ECO:0008006" key="5">
    <source>
        <dbReference type="Google" id="ProtNLM"/>
    </source>
</evidence>
<dbReference type="EMBL" id="CP009122">
    <property type="protein sequence ID" value="AJA07246.1"/>
    <property type="molecule type" value="Genomic_DNA"/>
</dbReference>
<dbReference type="HOGENOM" id="CLU_075560_0_0_5"/>
<dbReference type="STRING" id="1515612.SKP52_01545"/>
<feature type="compositionally biased region" description="Low complexity" evidence="2">
    <location>
        <begin position="220"/>
        <end position="232"/>
    </location>
</feature>
<feature type="compositionally biased region" description="Low complexity" evidence="2">
    <location>
        <begin position="304"/>
        <end position="314"/>
    </location>
</feature>
<gene>
    <name evidence="3" type="ORF">SKP52_01545</name>
</gene>
<accession>A0A0A7PAZ1</accession>
<dbReference type="InterPro" id="IPR041920">
    <property type="entry name" value="ROS/MUCR_sf"/>
</dbReference>
<dbReference type="AlphaFoldDB" id="A0A0A7PAZ1"/>
<dbReference type="Gene3D" id="1.10.10.1550">
    <property type="entry name" value="ROS/MUCR transcriptional regulator protein"/>
    <property type="match status" value="1"/>
</dbReference>
<organism evidence="3 4">
    <name type="scientific">Sphingopyxis fribergensis</name>
    <dbReference type="NCBI Taxonomy" id="1515612"/>
    <lineage>
        <taxon>Bacteria</taxon>
        <taxon>Pseudomonadati</taxon>
        <taxon>Pseudomonadota</taxon>
        <taxon>Alphaproteobacteria</taxon>
        <taxon>Sphingomonadales</taxon>
        <taxon>Sphingomonadaceae</taxon>
        <taxon>Sphingopyxis</taxon>
    </lineage>
</organism>
<feature type="region of interest" description="Disordered" evidence="2">
    <location>
        <begin position="158"/>
        <end position="320"/>
    </location>
</feature>
<proteinExistence type="inferred from homology"/>
<dbReference type="OrthoDB" id="9809693at2"/>
<evidence type="ECO:0000256" key="2">
    <source>
        <dbReference type="SAM" id="MobiDB-lite"/>
    </source>
</evidence>
<dbReference type="KEGG" id="sphk:SKP52_01545"/>
<protein>
    <recommendedName>
        <fullName evidence="5">MucR family transcriptional regulator</fullName>
    </recommendedName>
</protein>
<comment type="similarity">
    <text evidence="1">Belongs to the ros/MucR family.</text>
</comment>
<dbReference type="Pfam" id="PF05443">
    <property type="entry name" value="ROS_MUCR"/>
    <property type="match status" value="1"/>
</dbReference>
<feature type="compositionally biased region" description="Basic residues" evidence="2">
    <location>
        <begin position="210"/>
        <end position="219"/>
    </location>
</feature>
<feature type="compositionally biased region" description="Low complexity" evidence="2">
    <location>
        <begin position="279"/>
        <end position="291"/>
    </location>
</feature>
<evidence type="ECO:0000313" key="3">
    <source>
        <dbReference type="EMBL" id="AJA07246.1"/>
    </source>
</evidence>
<dbReference type="Proteomes" id="UP000030907">
    <property type="component" value="Chromosome"/>
</dbReference>
<dbReference type="GO" id="GO:0008270">
    <property type="term" value="F:zinc ion binding"/>
    <property type="evidence" value="ECO:0007669"/>
    <property type="project" value="InterPro"/>
</dbReference>
<evidence type="ECO:0000256" key="1">
    <source>
        <dbReference type="ARBA" id="ARBA00007031"/>
    </source>
</evidence>